<dbReference type="FunFam" id="3.80.10.10:FF:001158">
    <property type="entry name" value="Leucine-rich repeat protein kinase family protein"/>
    <property type="match status" value="1"/>
</dbReference>
<dbReference type="InterPro" id="IPR001611">
    <property type="entry name" value="Leu-rich_rpt"/>
</dbReference>
<name>A0AA88DQE7_FICCA</name>
<proteinExistence type="predicted"/>
<dbReference type="PANTHER" id="PTHR48053">
    <property type="entry name" value="LEUCINE RICH REPEAT FAMILY PROTEIN, EXPRESSED"/>
    <property type="match status" value="1"/>
</dbReference>
<gene>
    <name evidence="4" type="ORF">TIFTF001_028706</name>
</gene>
<dbReference type="Gene3D" id="3.80.10.10">
    <property type="entry name" value="Ribonuclease Inhibitor"/>
    <property type="match status" value="2"/>
</dbReference>
<dbReference type="InterPro" id="IPR032675">
    <property type="entry name" value="LRR_dom_sf"/>
</dbReference>
<evidence type="ECO:0000256" key="1">
    <source>
        <dbReference type="ARBA" id="ARBA00004479"/>
    </source>
</evidence>
<keyword evidence="5" id="KW-1185">Reference proteome</keyword>
<sequence>MWEGGREGARRGESLIAGQDCLAKPLRLVGFSADVVSWDYDLLCMSKDSASSSAASTENDLSCLVVVGANNLTGTIPAWIGNFSSLYVLSLALNNLHGSIPEDLGRLKSLGLFVVWDNNLSGTVPASIYNISSIYYFTVAQNQLQGKIPTDVGTTLPNLVVFAGGVNKFMGSIPLSLSNASALQVLDFAENGLIGGLPLNLAHLRNLSRLNFDDNRLGSGKPGDLDIIRLLSNCTFLEVLGLAGNFFGGELPKSIANLSTRLERFTIGRNVIHGRIPLGIGNLINLTLLGLEGNQLSGSVPVEVGKLQRLNEEQTKVEYGNNRGHGKRRIEECLVSVMHLGLLCSDVDPRERLLMNVVVNKMQAIRKSYLKFKNNGKA</sequence>
<accession>A0AA88DQE7</accession>
<evidence type="ECO:0000256" key="2">
    <source>
        <dbReference type="ARBA" id="ARBA00022729"/>
    </source>
</evidence>
<protein>
    <submittedName>
        <fullName evidence="4">Uncharacterized protein</fullName>
    </submittedName>
</protein>
<dbReference type="SUPFAM" id="SSF52058">
    <property type="entry name" value="L domain-like"/>
    <property type="match status" value="1"/>
</dbReference>
<keyword evidence="2" id="KW-0732">Signal</keyword>
<dbReference type="PANTHER" id="PTHR48053:SF151">
    <property type="entry name" value="OS02G0216000 PROTEIN"/>
    <property type="match status" value="1"/>
</dbReference>
<dbReference type="EMBL" id="BTGU01000089">
    <property type="protein sequence ID" value="GMN59606.1"/>
    <property type="molecule type" value="Genomic_DNA"/>
</dbReference>
<comment type="caution">
    <text evidence="4">The sequence shown here is derived from an EMBL/GenBank/DDBJ whole genome shotgun (WGS) entry which is preliminary data.</text>
</comment>
<dbReference type="GO" id="GO:0016020">
    <property type="term" value="C:membrane"/>
    <property type="evidence" value="ECO:0007669"/>
    <property type="project" value="UniProtKB-SubCell"/>
</dbReference>
<dbReference type="Proteomes" id="UP001187192">
    <property type="component" value="Unassembled WGS sequence"/>
</dbReference>
<evidence type="ECO:0000256" key="3">
    <source>
        <dbReference type="ARBA" id="ARBA00023170"/>
    </source>
</evidence>
<dbReference type="AlphaFoldDB" id="A0AA88DQE7"/>
<comment type="subcellular location">
    <subcellularLocation>
        <location evidence="1">Membrane</location>
        <topology evidence="1">Single-pass type I membrane protein</topology>
    </subcellularLocation>
</comment>
<keyword evidence="3" id="KW-0675">Receptor</keyword>
<evidence type="ECO:0000313" key="4">
    <source>
        <dbReference type="EMBL" id="GMN59606.1"/>
    </source>
</evidence>
<evidence type="ECO:0000313" key="5">
    <source>
        <dbReference type="Proteomes" id="UP001187192"/>
    </source>
</evidence>
<organism evidence="4 5">
    <name type="scientific">Ficus carica</name>
    <name type="common">Common fig</name>
    <dbReference type="NCBI Taxonomy" id="3494"/>
    <lineage>
        <taxon>Eukaryota</taxon>
        <taxon>Viridiplantae</taxon>
        <taxon>Streptophyta</taxon>
        <taxon>Embryophyta</taxon>
        <taxon>Tracheophyta</taxon>
        <taxon>Spermatophyta</taxon>
        <taxon>Magnoliopsida</taxon>
        <taxon>eudicotyledons</taxon>
        <taxon>Gunneridae</taxon>
        <taxon>Pentapetalae</taxon>
        <taxon>rosids</taxon>
        <taxon>fabids</taxon>
        <taxon>Rosales</taxon>
        <taxon>Moraceae</taxon>
        <taxon>Ficeae</taxon>
        <taxon>Ficus</taxon>
    </lineage>
</organism>
<dbReference type="InterPro" id="IPR051716">
    <property type="entry name" value="Plant_RL_S/T_kinase"/>
</dbReference>
<dbReference type="Pfam" id="PF00560">
    <property type="entry name" value="LRR_1"/>
    <property type="match status" value="1"/>
</dbReference>
<reference evidence="4" key="1">
    <citation type="submission" date="2023-07" db="EMBL/GenBank/DDBJ databases">
        <title>draft genome sequence of fig (Ficus carica).</title>
        <authorList>
            <person name="Takahashi T."/>
            <person name="Nishimura K."/>
        </authorList>
    </citation>
    <scope>NUCLEOTIDE SEQUENCE</scope>
</reference>